<dbReference type="InterPro" id="IPR036638">
    <property type="entry name" value="HLH_DNA-bd_sf"/>
</dbReference>
<name>A0A0K9GTP3_9BACI</name>
<proteinExistence type="predicted"/>
<evidence type="ECO:0000313" key="1">
    <source>
        <dbReference type="EMBL" id="KMY49996.1"/>
    </source>
</evidence>
<evidence type="ECO:0000313" key="2">
    <source>
        <dbReference type="Proteomes" id="UP000037146"/>
    </source>
</evidence>
<comment type="caution">
    <text evidence="1">The sequence shown here is derived from an EMBL/GenBank/DDBJ whole genome shotgun (WGS) entry which is preliminary data.</text>
</comment>
<keyword evidence="2" id="KW-1185">Reference proteome</keyword>
<sequence length="71" mass="8269">MIIHLRLLDKIENKRKEMLQVASKAGLNRSKTIKCSQELDNILNLHILDKEIIGYDNEIKLLLLDARIEND</sequence>
<dbReference type="InterPro" id="IPR037208">
    <property type="entry name" value="Spo0E-like_sf"/>
</dbReference>
<dbReference type="RefSeq" id="WP_049681348.1">
    <property type="nucleotide sequence ID" value="NZ_LFZW01000001.1"/>
</dbReference>
<dbReference type="OrthoDB" id="2973153at2"/>
<dbReference type="PANTHER" id="PTHR41263:SF1">
    <property type="entry name" value="ASPARTYL-PHOSPHATE PHOSPHATASE YISI"/>
    <property type="match status" value="1"/>
</dbReference>
<dbReference type="EMBL" id="LFZW01000001">
    <property type="protein sequence ID" value="KMY49996.1"/>
    <property type="molecule type" value="Genomic_DNA"/>
</dbReference>
<dbReference type="AlphaFoldDB" id="A0A0K9GTP3"/>
<dbReference type="InterPro" id="IPR053028">
    <property type="entry name" value="Spo0E-like_phosphatase"/>
</dbReference>
<evidence type="ECO:0008006" key="3">
    <source>
        <dbReference type="Google" id="ProtNLM"/>
    </source>
</evidence>
<dbReference type="PATRIC" id="fig|1679170.3.peg.2502"/>
<dbReference type="Pfam" id="PF09388">
    <property type="entry name" value="SpoOE-like"/>
    <property type="match status" value="1"/>
</dbReference>
<dbReference type="Gene3D" id="4.10.280.10">
    <property type="entry name" value="Helix-loop-helix DNA-binding domain"/>
    <property type="match status" value="1"/>
</dbReference>
<dbReference type="GO" id="GO:0046983">
    <property type="term" value="F:protein dimerization activity"/>
    <property type="evidence" value="ECO:0007669"/>
    <property type="project" value="InterPro"/>
</dbReference>
<dbReference type="Proteomes" id="UP000037146">
    <property type="component" value="Unassembled WGS sequence"/>
</dbReference>
<dbReference type="PANTHER" id="PTHR41263">
    <property type="entry name" value="ASPARTYL-PHOSPHATE PHOSPHATASE YISI"/>
    <property type="match status" value="1"/>
</dbReference>
<dbReference type="GO" id="GO:0043937">
    <property type="term" value="P:regulation of sporulation"/>
    <property type="evidence" value="ECO:0007669"/>
    <property type="project" value="InterPro"/>
</dbReference>
<organism evidence="1 2">
    <name type="scientific">Peribacillus loiseleuriae</name>
    <dbReference type="NCBI Taxonomy" id="1679170"/>
    <lineage>
        <taxon>Bacteria</taxon>
        <taxon>Bacillati</taxon>
        <taxon>Bacillota</taxon>
        <taxon>Bacilli</taxon>
        <taxon>Bacillales</taxon>
        <taxon>Bacillaceae</taxon>
        <taxon>Peribacillus</taxon>
    </lineage>
</organism>
<dbReference type="SUPFAM" id="SSF140500">
    <property type="entry name" value="BAS1536-like"/>
    <property type="match status" value="1"/>
</dbReference>
<accession>A0A0K9GTP3</accession>
<gene>
    <name evidence="1" type="ORF">AC625_11135</name>
</gene>
<dbReference type="STRING" id="1679170.AC625_11135"/>
<protein>
    <recommendedName>
        <fullName evidence="3">Aspartyl-phosphate phosphatase Spo0E family protein</fullName>
    </recommendedName>
</protein>
<reference evidence="2" key="1">
    <citation type="submission" date="2015-07" db="EMBL/GenBank/DDBJ databases">
        <title>Genome sequencing project for genomic taxonomy and phylogenomics of Bacillus-like bacteria.</title>
        <authorList>
            <person name="Liu B."/>
            <person name="Wang J."/>
            <person name="Zhu Y."/>
            <person name="Liu G."/>
            <person name="Chen Q."/>
            <person name="Chen Z."/>
            <person name="Lan J."/>
            <person name="Che J."/>
            <person name="Ge C."/>
            <person name="Shi H."/>
            <person name="Pan Z."/>
            <person name="Liu X."/>
        </authorList>
    </citation>
    <scope>NUCLEOTIDE SEQUENCE [LARGE SCALE GENOMIC DNA]</scope>
    <source>
        <strain evidence="2">FJAT-27997</strain>
    </source>
</reference>
<dbReference type="InterPro" id="IPR018540">
    <property type="entry name" value="Spo0E-like"/>
</dbReference>